<keyword evidence="2" id="KW-0813">Transport</keyword>
<gene>
    <name evidence="9" type="primary">araQ_68</name>
    <name evidence="9" type="ORF">SDC9_92873</name>
</gene>
<dbReference type="PANTHER" id="PTHR32243">
    <property type="entry name" value="MALTOSE TRANSPORT SYSTEM PERMEASE-RELATED"/>
    <property type="match status" value="1"/>
</dbReference>
<name>A0A644ZYZ7_9ZZZZ</name>
<keyword evidence="3" id="KW-1003">Cell membrane</keyword>
<dbReference type="GO" id="GO:0055085">
    <property type="term" value="P:transmembrane transport"/>
    <property type="evidence" value="ECO:0007669"/>
    <property type="project" value="InterPro"/>
</dbReference>
<dbReference type="PANTHER" id="PTHR32243:SF18">
    <property type="entry name" value="INNER MEMBRANE ABC TRANSPORTER PERMEASE PROTEIN YCJP"/>
    <property type="match status" value="1"/>
</dbReference>
<dbReference type="GO" id="GO:0005886">
    <property type="term" value="C:plasma membrane"/>
    <property type="evidence" value="ECO:0007669"/>
    <property type="project" value="UniProtKB-SubCell"/>
</dbReference>
<evidence type="ECO:0000256" key="2">
    <source>
        <dbReference type="ARBA" id="ARBA00022448"/>
    </source>
</evidence>
<protein>
    <submittedName>
        <fullName evidence="9">L-arabinose transport system permease protein AraQ</fullName>
    </submittedName>
</protein>
<dbReference type="AlphaFoldDB" id="A0A644ZYZ7"/>
<evidence type="ECO:0000313" key="9">
    <source>
        <dbReference type="EMBL" id="MPM46175.1"/>
    </source>
</evidence>
<sequence length="164" mass="18101">MTQSIPWIIPLVPLYITLSNLDVLDSLHTVMIVYTACFIPTSVWLMVGFFKKIPKDISEAARIDGCSNWGVLLRIIMPLSTNALCAIGLTAFIGGWGDYVTVTTIIRSKAVWTLPIAIQSLKGPFYTAWTQIMALGTIISVPVVIIFLWLQKYLVNLLAGGVKE</sequence>
<dbReference type="CDD" id="cd06261">
    <property type="entry name" value="TM_PBP2"/>
    <property type="match status" value="1"/>
</dbReference>
<keyword evidence="6 7" id="KW-0472">Membrane</keyword>
<comment type="subcellular location">
    <subcellularLocation>
        <location evidence="1">Cell membrane</location>
        <topology evidence="1">Multi-pass membrane protein</topology>
    </subcellularLocation>
</comment>
<dbReference type="InterPro" id="IPR035906">
    <property type="entry name" value="MetI-like_sf"/>
</dbReference>
<feature type="transmembrane region" description="Helical" evidence="7">
    <location>
        <begin position="71"/>
        <end position="93"/>
    </location>
</feature>
<feature type="domain" description="ABC transmembrane type-1" evidence="8">
    <location>
        <begin position="1"/>
        <end position="150"/>
    </location>
</feature>
<proteinExistence type="predicted"/>
<accession>A0A644ZYZ7</accession>
<keyword evidence="4 7" id="KW-0812">Transmembrane</keyword>
<dbReference type="Pfam" id="PF00528">
    <property type="entry name" value="BPD_transp_1"/>
    <property type="match status" value="1"/>
</dbReference>
<evidence type="ECO:0000256" key="3">
    <source>
        <dbReference type="ARBA" id="ARBA00022475"/>
    </source>
</evidence>
<evidence type="ECO:0000256" key="1">
    <source>
        <dbReference type="ARBA" id="ARBA00004651"/>
    </source>
</evidence>
<evidence type="ECO:0000256" key="4">
    <source>
        <dbReference type="ARBA" id="ARBA00022692"/>
    </source>
</evidence>
<comment type="caution">
    <text evidence="9">The sequence shown here is derived from an EMBL/GenBank/DDBJ whole genome shotgun (WGS) entry which is preliminary data.</text>
</comment>
<evidence type="ECO:0000256" key="7">
    <source>
        <dbReference type="SAM" id="Phobius"/>
    </source>
</evidence>
<dbReference type="EMBL" id="VSSQ01011173">
    <property type="protein sequence ID" value="MPM46175.1"/>
    <property type="molecule type" value="Genomic_DNA"/>
</dbReference>
<keyword evidence="5 7" id="KW-1133">Transmembrane helix</keyword>
<dbReference type="Gene3D" id="1.10.3720.10">
    <property type="entry name" value="MetI-like"/>
    <property type="match status" value="1"/>
</dbReference>
<evidence type="ECO:0000256" key="6">
    <source>
        <dbReference type="ARBA" id="ARBA00023136"/>
    </source>
</evidence>
<evidence type="ECO:0000256" key="5">
    <source>
        <dbReference type="ARBA" id="ARBA00022989"/>
    </source>
</evidence>
<dbReference type="InterPro" id="IPR000515">
    <property type="entry name" value="MetI-like"/>
</dbReference>
<dbReference type="PROSITE" id="PS50928">
    <property type="entry name" value="ABC_TM1"/>
    <property type="match status" value="1"/>
</dbReference>
<reference evidence="9" key="1">
    <citation type="submission" date="2019-08" db="EMBL/GenBank/DDBJ databases">
        <authorList>
            <person name="Kucharzyk K."/>
            <person name="Murdoch R.W."/>
            <person name="Higgins S."/>
            <person name="Loffler F."/>
        </authorList>
    </citation>
    <scope>NUCLEOTIDE SEQUENCE</scope>
</reference>
<dbReference type="InterPro" id="IPR050901">
    <property type="entry name" value="BP-dep_ABC_trans_perm"/>
</dbReference>
<evidence type="ECO:0000259" key="8">
    <source>
        <dbReference type="PROSITE" id="PS50928"/>
    </source>
</evidence>
<organism evidence="9">
    <name type="scientific">bioreactor metagenome</name>
    <dbReference type="NCBI Taxonomy" id="1076179"/>
    <lineage>
        <taxon>unclassified sequences</taxon>
        <taxon>metagenomes</taxon>
        <taxon>ecological metagenomes</taxon>
    </lineage>
</organism>
<dbReference type="SUPFAM" id="SSF161098">
    <property type="entry name" value="MetI-like"/>
    <property type="match status" value="1"/>
</dbReference>
<feature type="transmembrane region" description="Helical" evidence="7">
    <location>
        <begin position="31"/>
        <end position="50"/>
    </location>
</feature>
<feature type="transmembrane region" description="Helical" evidence="7">
    <location>
        <begin position="128"/>
        <end position="150"/>
    </location>
</feature>